<dbReference type="Pfam" id="PF01925">
    <property type="entry name" value="TauE"/>
    <property type="match status" value="1"/>
</dbReference>
<evidence type="ECO:0000256" key="5">
    <source>
        <dbReference type="RuleBase" id="RU363041"/>
    </source>
</evidence>
<gene>
    <name evidence="6" type="ORF">DRV85_16685</name>
</gene>
<dbReference type="InterPro" id="IPR002781">
    <property type="entry name" value="TM_pro_TauE-like"/>
</dbReference>
<evidence type="ECO:0000313" key="6">
    <source>
        <dbReference type="EMBL" id="RBI83237.1"/>
    </source>
</evidence>
<dbReference type="PANTHER" id="PTHR43483:SF3">
    <property type="entry name" value="MEMBRANE TRANSPORTER PROTEIN HI_0806-RELATED"/>
    <property type="match status" value="1"/>
</dbReference>
<name>A0A365U4Z8_9RHOB</name>
<proteinExistence type="inferred from homology"/>
<dbReference type="AlphaFoldDB" id="A0A365U4Z8"/>
<organism evidence="6 7">
    <name type="scientific">Rhodosalinus halophilus</name>
    <dbReference type="NCBI Taxonomy" id="2259333"/>
    <lineage>
        <taxon>Bacteria</taxon>
        <taxon>Pseudomonadati</taxon>
        <taxon>Pseudomonadota</taxon>
        <taxon>Alphaproteobacteria</taxon>
        <taxon>Rhodobacterales</taxon>
        <taxon>Paracoccaceae</taxon>
        <taxon>Rhodosalinus</taxon>
    </lineage>
</organism>
<sequence>MPDPMLLSQMLVLLLVIGAVAGVLAGLLGVGGGIVLVPAFFYAFQTLGYDGPQLMQICLATSLATIVVTSARSVMSHSRKGAVDWPILKGWAPGIAIGAILGVTLAAVLRSTVLQGIFGVLGLAIGLYLGLGKPHWRLAPEMPRGFRRAVYAPLVGFLSVLMGIGGGSFGVPLMSLHGVPIHRAVATAAGFGMLIAVPGVAGFLLLTIDPAHRPPFTVGAVNLPAFAVVIAMTLLTAPLGVRIAHAMNPTPLRRLFAVFLLLVAGNMLRKSLGW</sequence>
<feature type="transmembrane region" description="Helical" evidence="5">
    <location>
        <begin position="220"/>
        <end position="239"/>
    </location>
</feature>
<evidence type="ECO:0000256" key="3">
    <source>
        <dbReference type="ARBA" id="ARBA00022989"/>
    </source>
</evidence>
<dbReference type="GO" id="GO:0005886">
    <property type="term" value="C:plasma membrane"/>
    <property type="evidence" value="ECO:0007669"/>
    <property type="project" value="UniProtKB-SubCell"/>
</dbReference>
<evidence type="ECO:0000256" key="4">
    <source>
        <dbReference type="ARBA" id="ARBA00023136"/>
    </source>
</evidence>
<accession>A0A365U4Z8</accession>
<comment type="caution">
    <text evidence="6">The sequence shown here is derived from an EMBL/GenBank/DDBJ whole genome shotgun (WGS) entry which is preliminary data.</text>
</comment>
<feature type="transmembrane region" description="Helical" evidence="5">
    <location>
        <begin position="151"/>
        <end position="173"/>
    </location>
</feature>
<feature type="transmembrane region" description="Helical" evidence="5">
    <location>
        <begin position="113"/>
        <end position="131"/>
    </location>
</feature>
<feature type="transmembrane region" description="Helical" evidence="5">
    <location>
        <begin position="251"/>
        <end position="268"/>
    </location>
</feature>
<evidence type="ECO:0000256" key="1">
    <source>
        <dbReference type="ARBA" id="ARBA00004141"/>
    </source>
</evidence>
<keyword evidence="7" id="KW-1185">Reference proteome</keyword>
<dbReference type="RefSeq" id="WP_113290613.1">
    <property type="nucleotide sequence ID" value="NZ_QNTQ01000020.1"/>
</dbReference>
<evidence type="ECO:0000313" key="7">
    <source>
        <dbReference type="Proteomes" id="UP000253370"/>
    </source>
</evidence>
<keyword evidence="3 5" id="KW-1133">Transmembrane helix</keyword>
<protein>
    <recommendedName>
        <fullName evidence="5">Probable membrane transporter protein</fullName>
    </recommendedName>
</protein>
<feature type="transmembrane region" description="Helical" evidence="5">
    <location>
        <begin position="185"/>
        <end position="208"/>
    </location>
</feature>
<dbReference type="PANTHER" id="PTHR43483">
    <property type="entry name" value="MEMBRANE TRANSPORTER PROTEIN HI_0806-RELATED"/>
    <property type="match status" value="1"/>
</dbReference>
<dbReference type="EMBL" id="QNTQ01000020">
    <property type="protein sequence ID" value="RBI83237.1"/>
    <property type="molecule type" value="Genomic_DNA"/>
</dbReference>
<reference evidence="6 7" key="1">
    <citation type="submission" date="2018-07" db="EMBL/GenBank/DDBJ databases">
        <title>Rhodosalinus sp. strain E84T genomic sequence and assembly.</title>
        <authorList>
            <person name="Liu Z.-W."/>
            <person name="Lu D.-C."/>
        </authorList>
    </citation>
    <scope>NUCLEOTIDE SEQUENCE [LARGE SCALE GENOMIC DNA]</scope>
    <source>
        <strain evidence="6 7">E84</strain>
    </source>
</reference>
<keyword evidence="4 5" id="KW-0472">Membrane</keyword>
<keyword evidence="2 5" id="KW-0812">Transmembrane</keyword>
<keyword evidence="5" id="KW-1003">Cell membrane</keyword>
<comment type="similarity">
    <text evidence="5">Belongs to the 4-toluene sulfonate uptake permease (TSUP) (TC 2.A.102) family.</text>
</comment>
<evidence type="ECO:0000256" key="2">
    <source>
        <dbReference type="ARBA" id="ARBA00022692"/>
    </source>
</evidence>
<feature type="transmembrane region" description="Helical" evidence="5">
    <location>
        <begin position="12"/>
        <end position="42"/>
    </location>
</feature>
<comment type="subcellular location">
    <subcellularLocation>
        <location evidence="5">Cell membrane</location>
        <topology evidence="5">Multi-pass membrane protein</topology>
    </subcellularLocation>
    <subcellularLocation>
        <location evidence="1">Membrane</location>
        <topology evidence="1">Multi-pass membrane protein</topology>
    </subcellularLocation>
</comment>
<feature type="transmembrane region" description="Helical" evidence="5">
    <location>
        <begin position="87"/>
        <end position="107"/>
    </location>
</feature>
<dbReference type="OrthoDB" id="457670at2"/>
<dbReference type="Proteomes" id="UP000253370">
    <property type="component" value="Unassembled WGS sequence"/>
</dbReference>
<feature type="transmembrane region" description="Helical" evidence="5">
    <location>
        <begin position="54"/>
        <end position="75"/>
    </location>
</feature>